<sequence length="437" mass="49442">MREKIKSTALVLLVICSLVQSYFLIYRLPGSDPVVKTANDYVKTENMGTELEADELLYPSQITVHLGKNRHTVFYPESTFYNLIYSRLKGRQFDGFQRYPVQNINWSEIRGDQVGLELEFGKGVPVELLQKVMQIAKDPLFEGESISRLLIYSTETEDQVRVFFFSSRGDVVYEATKADLTVQDVKQQADFGKDWVSYTMENGYYIPEQPIEMVETTLLTGLFSTEQMQSSLFFDPSITRYIREKDGSEIYTDGRRSLQVRQGRNWINYTDPAAAAVAGESSPGRNALSAVDFVNQHGGWNGKYRLDQNEGASAESQTVIFQQYYGSGQYGAFPIIDQSTFHYGIISLELRHGTITGYERSLIYSIGDGSDKKVVQLEGGEKLRKRLELLSRESVIKRLYPAYLPSLGEEGLKLTPMWVAELQNGATRILPKGGNGR</sequence>
<organism evidence="2 3">
    <name type="scientific">Paenibacillus motobuensis</name>
    <dbReference type="NCBI Taxonomy" id="295324"/>
    <lineage>
        <taxon>Bacteria</taxon>
        <taxon>Bacillati</taxon>
        <taxon>Bacillota</taxon>
        <taxon>Bacilli</taxon>
        <taxon>Bacillales</taxon>
        <taxon>Paenibacillaceae</taxon>
        <taxon>Paenibacillus</taxon>
    </lineage>
</organism>
<reference evidence="3" key="1">
    <citation type="journal article" date="2019" name="Int. J. Syst. Evol. Microbiol.">
        <title>The Global Catalogue of Microorganisms (GCM) 10K type strain sequencing project: providing services to taxonomists for standard genome sequencing and annotation.</title>
        <authorList>
            <consortium name="The Broad Institute Genomics Platform"/>
            <consortium name="The Broad Institute Genome Sequencing Center for Infectious Disease"/>
            <person name="Wu L."/>
            <person name="Ma J."/>
        </authorList>
    </citation>
    <scope>NUCLEOTIDE SEQUENCE [LARGE SCALE GENOMIC DNA]</scope>
    <source>
        <strain evidence="3">JCM 12774</strain>
    </source>
</reference>
<name>A0ABP3IDW6_9BACL</name>
<dbReference type="RefSeq" id="WP_343862890.1">
    <property type="nucleotide sequence ID" value="NZ_BAAACX010000015.1"/>
</dbReference>
<dbReference type="InterPro" id="IPR042274">
    <property type="entry name" value="YycH/YycI_2"/>
</dbReference>
<accession>A0ABP3IDW6</accession>
<evidence type="ECO:0000259" key="1">
    <source>
        <dbReference type="Pfam" id="PF07435"/>
    </source>
</evidence>
<dbReference type="InterPro" id="IPR009996">
    <property type="entry name" value="YycH"/>
</dbReference>
<protein>
    <recommendedName>
        <fullName evidence="1">Regulatory protein YycH domain-containing protein</fullName>
    </recommendedName>
</protein>
<dbReference type="EMBL" id="BAAACX010000015">
    <property type="protein sequence ID" value="GAA0399014.1"/>
    <property type="molecule type" value="Genomic_DNA"/>
</dbReference>
<proteinExistence type="predicted"/>
<dbReference type="Gene3D" id="3.30.310.160">
    <property type="entry name" value="YycH protein, domain 2"/>
    <property type="match status" value="1"/>
</dbReference>
<feature type="domain" description="Regulatory protein YycH" evidence="1">
    <location>
        <begin position="3"/>
        <end position="388"/>
    </location>
</feature>
<dbReference type="Pfam" id="PF07435">
    <property type="entry name" value="YycH"/>
    <property type="match status" value="1"/>
</dbReference>
<gene>
    <name evidence="2" type="ORF">GCM10008933_32050</name>
</gene>
<comment type="caution">
    <text evidence="2">The sequence shown here is derived from an EMBL/GenBank/DDBJ whole genome shotgun (WGS) entry which is preliminary data.</text>
</comment>
<dbReference type="CDD" id="cd15787">
    <property type="entry name" value="YycH_N"/>
    <property type="match status" value="1"/>
</dbReference>
<keyword evidence="3" id="KW-1185">Reference proteome</keyword>
<evidence type="ECO:0000313" key="2">
    <source>
        <dbReference type="EMBL" id="GAA0399014.1"/>
    </source>
</evidence>
<evidence type="ECO:0000313" key="3">
    <source>
        <dbReference type="Proteomes" id="UP001500340"/>
    </source>
</evidence>
<dbReference type="Proteomes" id="UP001500340">
    <property type="component" value="Unassembled WGS sequence"/>
</dbReference>